<keyword evidence="4" id="KW-0472">Membrane</keyword>
<accession>A0AA39DJS3</accession>
<dbReference type="InterPro" id="IPR043325">
    <property type="entry name" value="LTSS"/>
</dbReference>
<evidence type="ECO:0000256" key="7">
    <source>
        <dbReference type="ARBA" id="ARBA00023180"/>
    </source>
</evidence>
<dbReference type="PANTHER" id="PTHR33044">
    <property type="entry name" value="BIFUNCTIONAL INHIBITOR/LIPID-TRANSFER PROTEIN/SEED STORAGE 2S ALBUMIN SUPERFAMILY PROTEIN-RELATED"/>
    <property type="match status" value="1"/>
</dbReference>
<comment type="similarity">
    <text evidence="2">Belongs to the plant LTP family.</text>
</comment>
<proteinExistence type="inferred from homology"/>
<dbReference type="InterPro" id="IPR000528">
    <property type="entry name" value="Plant_nsLTP"/>
</dbReference>
<protein>
    <recommendedName>
        <fullName evidence="10">Bifunctional inhibitor/plant lipid transfer protein/seed storage helical domain-containing protein</fullName>
    </recommendedName>
</protein>
<evidence type="ECO:0000256" key="8">
    <source>
        <dbReference type="ARBA" id="ARBA00023288"/>
    </source>
</evidence>
<reference evidence="11 12" key="1">
    <citation type="journal article" date="2023" name="BMC Biotechnol.">
        <title>Vitis rotundifolia cv Carlos genome sequencing.</title>
        <authorList>
            <person name="Huff M."/>
            <person name="Hulse-Kemp A."/>
            <person name="Scheffler B."/>
            <person name="Youngblood R."/>
            <person name="Simpson S."/>
            <person name="Babiker E."/>
            <person name="Staton M."/>
        </authorList>
    </citation>
    <scope>NUCLEOTIDE SEQUENCE [LARGE SCALE GENOMIC DNA]</scope>
    <source>
        <tissue evidence="11">Leaf</tissue>
    </source>
</reference>
<keyword evidence="4" id="KW-0336">GPI-anchor</keyword>
<gene>
    <name evidence="11" type="ORF">PVL29_015670</name>
</gene>
<dbReference type="GO" id="GO:0006869">
    <property type="term" value="P:lipid transport"/>
    <property type="evidence" value="ECO:0007669"/>
    <property type="project" value="InterPro"/>
</dbReference>
<dbReference type="SUPFAM" id="SSF47699">
    <property type="entry name" value="Bifunctional inhibitor/lipid-transfer protein/seed storage 2S albumin"/>
    <property type="match status" value="1"/>
</dbReference>
<dbReference type="CDD" id="cd00010">
    <property type="entry name" value="AAI_LTSS"/>
    <property type="match status" value="1"/>
</dbReference>
<comment type="caution">
    <text evidence="11">The sequence shown here is derived from an EMBL/GenBank/DDBJ whole genome shotgun (WGS) entry which is preliminary data.</text>
</comment>
<feature type="domain" description="Bifunctional inhibitor/plant lipid transfer protein/seed storage helical" evidence="10">
    <location>
        <begin position="90"/>
        <end position="168"/>
    </location>
</feature>
<dbReference type="InterPro" id="IPR036312">
    <property type="entry name" value="Bifun_inhib/LTP/seed_sf"/>
</dbReference>
<dbReference type="Pfam" id="PF14368">
    <property type="entry name" value="LTP_2"/>
    <property type="match status" value="1"/>
</dbReference>
<dbReference type="Gene3D" id="1.10.110.10">
    <property type="entry name" value="Plant lipid-transfer and hydrophobic proteins"/>
    <property type="match status" value="1"/>
</dbReference>
<sequence>MSPPPPLNKKGTTLQSLQTPLLIYSLPFPFLKRPSDFRRSTPTATIRIQSTGMVMKMKTMLRVVMMLFVVGICCVDGASQQASPSPAVDCSSLVLNMADCLSYVSNGSTASKPEGTCCTGLKTVLKADAECLCEAFKSSAQYGVVLNITKAIYLPTACRVSAPSVSNCGLSITPAGSPVEIQAPEASPSSEATAPASPTSANEIAMAPAPAPGSSSSSMVSISVGSLVLSLAAAALSL</sequence>
<evidence type="ECO:0000259" key="10">
    <source>
        <dbReference type="SMART" id="SM00499"/>
    </source>
</evidence>
<feature type="compositionally biased region" description="Low complexity" evidence="9">
    <location>
        <begin position="183"/>
        <end position="210"/>
    </location>
</feature>
<evidence type="ECO:0000256" key="9">
    <source>
        <dbReference type="SAM" id="MobiDB-lite"/>
    </source>
</evidence>
<dbReference type="SMART" id="SM00499">
    <property type="entry name" value="AAI"/>
    <property type="match status" value="1"/>
</dbReference>
<keyword evidence="5" id="KW-0732">Signal</keyword>
<dbReference type="EMBL" id="JARBHA010000012">
    <property type="protein sequence ID" value="KAJ9686906.1"/>
    <property type="molecule type" value="Genomic_DNA"/>
</dbReference>
<comment type="subcellular location">
    <subcellularLocation>
        <location evidence="1">Cell membrane</location>
        <topology evidence="1">Lipid-anchor</topology>
        <topology evidence="1">GPI-anchor</topology>
    </subcellularLocation>
</comment>
<evidence type="ECO:0000256" key="3">
    <source>
        <dbReference type="ARBA" id="ARBA00022475"/>
    </source>
</evidence>
<keyword evidence="3" id="KW-1003">Cell membrane</keyword>
<feature type="region of interest" description="Disordered" evidence="9">
    <location>
        <begin position="179"/>
        <end position="210"/>
    </location>
</feature>
<dbReference type="FunFam" id="1.10.110.10:FF:000001">
    <property type="entry name" value="Bifunctional inhibitor/lipid-transfer protein/seed storage 2S albumin superfamily protein"/>
    <property type="match status" value="1"/>
</dbReference>
<evidence type="ECO:0000256" key="2">
    <source>
        <dbReference type="ARBA" id="ARBA00009748"/>
    </source>
</evidence>
<dbReference type="GO" id="GO:0008289">
    <property type="term" value="F:lipid binding"/>
    <property type="evidence" value="ECO:0007669"/>
    <property type="project" value="InterPro"/>
</dbReference>
<evidence type="ECO:0000313" key="12">
    <source>
        <dbReference type="Proteomes" id="UP001168098"/>
    </source>
</evidence>
<dbReference type="GO" id="GO:0098552">
    <property type="term" value="C:side of membrane"/>
    <property type="evidence" value="ECO:0007669"/>
    <property type="project" value="UniProtKB-KW"/>
</dbReference>
<evidence type="ECO:0000256" key="1">
    <source>
        <dbReference type="ARBA" id="ARBA00004609"/>
    </source>
</evidence>
<keyword evidence="8" id="KW-0449">Lipoprotein</keyword>
<evidence type="ECO:0000256" key="5">
    <source>
        <dbReference type="ARBA" id="ARBA00022729"/>
    </source>
</evidence>
<evidence type="ECO:0000313" key="11">
    <source>
        <dbReference type="EMBL" id="KAJ9686906.1"/>
    </source>
</evidence>
<evidence type="ECO:0000256" key="4">
    <source>
        <dbReference type="ARBA" id="ARBA00022622"/>
    </source>
</evidence>
<dbReference type="PRINTS" id="PR00382">
    <property type="entry name" value="LIPIDTRNSFER"/>
</dbReference>
<keyword evidence="7" id="KW-0325">Glycoprotein</keyword>
<evidence type="ECO:0000256" key="6">
    <source>
        <dbReference type="ARBA" id="ARBA00023157"/>
    </source>
</evidence>
<name>A0AA39DJS3_VITRO</name>
<dbReference type="GO" id="GO:0005886">
    <property type="term" value="C:plasma membrane"/>
    <property type="evidence" value="ECO:0007669"/>
    <property type="project" value="UniProtKB-SubCell"/>
</dbReference>
<dbReference type="AlphaFoldDB" id="A0AA39DJS3"/>
<keyword evidence="12" id="KW-1185">Reference proteome</keyword>
<dbReference type="Proteomes" id="UP001168098">
    <property type="component" value="Unassembled WGS sequence"/>
</dbReference>
<dbReference type="InterPro" id="IPR016140">
    <property type="entry name" value="Bifunc_inhib/LTP/seed_store"/>
</dbReference>
<keyword evidence="6" id="KW-1015">Disulfide bond</keyword>
<organism evidence="11 12">
    <name type="scientific">Vitis rotundifolia</name>
    <name type="common">Muscadine grape</name>
    <dbReference type="NCBI Taxonomy" id="103349"/>
    <lineage>
        <taxon>Eukaryota</taxon>
        <taxon>Viridiplantae</taxon>
        <taxon>Streptophyta</taxon>
        <taxon>Embryophyta</taxon>
        <taxon>Tracheophyta</taxon>
        <taxon>Spermatophyta</taxon>
        <taxon>Magnoliopsida</taxon>
        <taxon>eudicotyledons</taxon>
        <taxon>Gunneridae</taxon>
        <taxon>Pentapetalae</taxon>
        <taxon>rosids</taxon>
        <taxon>Vitales</taxon>
        <taxon>Vitaceae</taxon>
        <taxon>Viteae</taxon>
        <taxon>Vitis</taxon>
    </lineage>
</organism>